<evidence type="ECO:0000259" key="8">
    <source>
        <dbReference type="PROSITE" id="PS50109"/>
    </source>
</evidence>
<dbReference type="PROSITE" id="PS51257">
    <property type="entry name" value="PROKAR_LIPOPROTEIN"/>
    <property type="match status" value="1"/>
</dbReference>
<name>A0A554VRD1_9FLAO</name>
<keyword evidence="3 6" id="KW-0597">Phosphoprotein</keyword>
<dbReference type="PROSITE" id="PS50109">
    <property type="entry name" value="HIS_KIN"/>
    <property type="match status" value="1"/>
</dbReference>
<comment type="caution">
    <text evidence="10">The sequence shown here is derived from an EMBL/GenBank/DDBJ whole genome shotgun (WGS) entry which is preliminary data.</text>
</comment>
<dbReference type="Gene3D" id="3.30.565.10">
    <property type="entry name" value="Histidine kinase-like ATPase, C-terminal domain"/>
    <property type="match status" value="1"/>
</dbReference>
<evidence type="ECO:0000256" key="1">
    <source>
        <dbReference type="ARBA" id="ARBA00000085"/>
    </source>
</evidence>
<feature type="domain" description="Response regulatory" evidence="9">
    <location>
        <begin position="566"/>
        <end position="684"/>
    </location>
</feature>
<dbReference type="InterPro" id="IPR036890">
    <property type="entry name" value="HATPase_C_sf"/>
</dbReference>
<dbReference type="SMART" id="SM00388">
    <property type="entry name" value="HisKA"/>
    <property type="match status" value="1"/>
</dbReference>
<dbReference type="InterPro" id="IPR003661">
    <property type="entry name" value="HisK_dim/P_dom"/>
</dbReference>
<dbReference type="GO" id="GO:0000155">
    <property type="term" value="F:phosphorelay sensor kinase activity"/>
    <property type="evidence" value="ECO:0007669"/>
    <property type="project" value="InterPro"/>
</dbReference>
<feature type="transmembrane region" description="Helical" evidence="7">
    <location>
        <begin position="272"/>
        <end position="296"/>
    </location>
</feature>
<gene>
    <name evidence="10" type="ORF">FOF46_00890</name>
</gene>
<dbReference type="CDD" id="cd16922">
    <property type="entry name" value="HATPase_EvgS-ArcB-TorS-like"/>
    <property type="match status" value="1"/>
</dbReference>
<dbReference type="InterPro" id="IPR003594">
    <property type="entry name" value="HATPase_dom"/>
</dbReference>
<dbReference type="EC" id="2.7.13.3" evidence="2"/>
<evidence type="ECO:0000259" key="9">
    <source>
        <dbReference type="PROSITE" id="PS50110"/>
    </source>
</evidence>
<dbReference type="Pfam" id="PF00497">
    <property type="entry name" value="SBP_bac_3"/>
    <property type="match status" value="1"/>
</dbReference>
<dbReference type="Pfam" id="PF00072">
    <property type="entry name" value="Response_reg"/>
    <property type="match status" value="1"/>
</dbReference>
<dbReference type="InterPro" id="IPR001638">
    <property type="entry name" value="Solute-binding_3/MltF_N"/>
</dbReference>
<dbReference type="InterPro" id="IPR001789">
    <property type="entry name" value="Sig_transdc_resp-reg_receiver"/>
</dbReference>
<evidence type="ECO:0000256" key="6">
    <source>
        <dbReference type="PROSITE-ProRule" id="PRU00169"/>
    </source>
</evidence>
<dbReference type="SMART" id="SM00448">
    <property type="entry name" value="REC"/>
    <property type="match status" value="1"/>
</dbReference>
<dbReference type="SMART" id="SM00062">
    <property type="entry name" value="PBPb"/>
    <property type="match status" value="1"/>
</dbReference>
<dbReference type="InterPro" id="IPR004358">
    <property type="entry name" value="Sig_transdc_His_kin-like_C"/>
</dbReference>
<protein>
    <recommendedName>
        <fullName evidence="2">histidine kinase</fullName>
        <ecNumber evidence="2">2.7.13.3</ecNumber>
    </recommendedName>
</protein>
<evidence type="ECO:0000313" key="11">
    <source>
        <dbReference type="Proteomes" id="UP000318833"/>
    </source>
</evidence>
<dbReference type="PANTHER" id="PTHR43047:SF64">
    <property type="entry name" value="HISTIDINE KINASE CONTAINING CHEY-HOMOLOGOUS RECEIVER DOMAIN AND PAS DOMAIN-RELATED"/>
    <property type="match status" value="1"/>
</dbReference>
<dbReference type="InterPro" id="IPR036097">
    <property type="entry name" value="HisK_dim/P_sf"/>
</dbReference>
<dbReference type="CDD" id="cd01007">
    <property type="entry name" value="PBP2_BvgS_HisK_like"/>
    <property type="match status" value="1"/>
</dbReference>
<accession>A0A554VRD1</accession>
<dbReference type="Pfam" id="PF00512">
    <property type="entry name" value="HisKA"/>
    <property type="match status" value="1"/>
</dbReference>
<feature type="domain" description="Histidine kinase" evidence="8">
    <location>
        <begin position="325"/>
        <end position="543"/>
    </location>
</feature>
<dbReference type="Gene3D" id="3.40.190.10">
    <property type="entry name" value="Periplasmic binding protein-like II"/>
    <property type="match status" value="2"/>
</dbReference>
<comment type="catalytic activity">
    <reaction evidence="1">
        <text>ATP + protein L-histidine = ADP + protein N-phospho-L-histidine.</text>
        <dbReference type="EC" id="2.7.13.3"/>
    </reaction>
</comment>
<keyword evidence="7" id="KW-0812">Transmembrane</keyword>
<dbReference type="PROSITE" id="PS50110">
    <property type="entry name" value="RESPONSE_REGULATORY"/>
    <property type="match status" value="1"/>
</dbReference>
<feature type="modified residue" description="4-aspartylphosphate" evidence="6">
    <location>
        <position position="619"/>
    </location>
</feature>
<dbReference type="SUPFAM" id="SSF53850">
    <property type="entry name" value="Periplasmic binding protein-like II"/>
    <property type="match status" value="1"/>
</dbReference>
<dbReference type="OrthoDB" id="9811889at2"/>
<evidence type="ECO:0000256" key="2">
    <source>
        <dbReference type="ARBA" id="ARBA00012438"/>
    </source>
</evidence>
<dbReference type="CDD" id="cd17546">
    <property type="entry name" value="REC_hyHK_CKI1_RcsC-like"/>
    <property type="match status" value="1"/>
</dbReference>
<dbReference type="SUPFAM" id="SSF52172">
    <property type="entry name" value="CheY-like"/>
    <property type="match status" value="1"/>
</dbReference>
<organism evidence="10 11">
    <name type="scientific">Aquimarina algiphila</name>
    <dbReference type="NCBI Taxonomy" id="2047982"/>
    <lineage>
        <taxon>Bacteria</taxon>
        <taxon>Pseudomonadati</taxon>
        <taxon>Bacteroidota</taxon>
        <taxon>Flavobacteriia</taxon>
        <taxon>Flavobacteriales</taxon>
        <taxon>Flavobacteriaceae</taxon>
        <taxon>Aquimarina</taxon>
    </lineage>
</organism>
<evidence type="ECO:0000256" key="5">
    <source>
        <dbReference type="ARBA" id="ARBA00022777"/>
    </source>
</evidence>
<dbReference type="EMBL" id="VLNR01000002">
    <property type="protein sequence ID" value="TSE11213.1"/>
    <property type="molecule type" value="Genomic_DNA"/>
</dbReference>
<keyword evidence="7" id="KW-0472">Membrane</keyword>
<dbReference type="AlphaFoldDB" id="A0A554VRD1"/>
<dbReference type="Proteomes" id="UP000318833">
    <property type="component" value="Unassembled WGS sequence"/>
</dbReference>
<dbReference type="Gene3D" id="3.40.50.2300">
    <property type="match status" value="1"/>
</dbReference>
<keyword evidence="11" id="KW-1185">Reference proteome</keyword>
<dbReference type="InterPro" id="IPR005467">
    <property type="entry name" value="His_kinase_dom"/>
</dbReference>
<keyword evidence="7" id="KW-1133">Transmembrane helix</keyword>
<dbReference type="SUPFAM" id="SSF47384">
    <property type="entry name" value="Homodimeric domain of signal transducing histidine kinase"/>
    <property type="match status" value="1"/>
</dbReference>
<keyword evidence="4" id="KW-0808">Transferase</keyword>
<dbReference type="Pfam" id="PF02518">
    <property type="entry name" value="HATPase_c"/>
    <property type="match status" value="1"/>
</dbReference>
<proteinExistence type="predicted"/>
<reference evidence="10 11" key="1">
    <citation type="submission" date="2019-07" db="EMBL/GenBank/DDBJ databases">
        <title>The draft genome sequence of Aquimarina algiphila M91.</title>
        <authorList>
            <person name="Meng X."/>
        </authorList>
    </citation>
    <scope>NUCLEOTIDE SEQUENCE [LARGE SCALE GENOMIC DNA]</scope>
    <source>
        <strain evidence="10 11">M91</strain>
    </source>
</reference>
<dbReference type="CDD" id="cd00082">
    <property type="entry name" value="HisKA"/>
    <property type="match status" value="1"/>
</dbReference>
<evidence type="ECO:0000256" key="3">
    <source>
        <dbReference type="ARBA" id="ARBA00022553"/>
    </source>
</evidence>
<dbReference type="InterPro" id="IPR011006">
    <property type="entry name" value="CheY-like_superfamily"/>
</dbReference>
<dbReference type="SUPFAM" id="SSF55874">
    <property type="entry name" value="ATPase domain of HSP90 chaperone/DNA topoisomerase II/histidine kinase"/>
    <property type="match status" value="1"/>
</dbReference>
<dbReference type="PRINTS" id="PR00344">
    <property type="entry name" value="BCTRLSENSOR"/>
</dbReference>
<evidence type="ECO:0000256" key="4">
    <source>
        <dbReference type="ARBA" id="ARBA00022679"/>
    </source>
</evidence>
<keyword evidence="5" id="KW-0418">Kinase</keyword>
<dbReference type="Gene3D" id="1.10.287.130">
    <property type="match status" value="1"/>
</dbReference>
<dbReference type="SMART" id="SM00387">
    <property type="entry name" value="HATPase_c"/>
    <property type="match status" value="1"/>
</dbReference>
<evidence type="ECO:0000313" key="10">
    <source>
        <dbReference type="EMBL" id="TSE11213.1"/>
    </source>
</evidence>
<evidence type="ECO:0000256" key="7">
    <source>
        <dbReference type="SAM" id="Phobius"/>
    </source>
</evidence>
<dbReference type="PANTHER" id="PTHR43047">
    <property type="entry name" value="TWO-COMPONENT HISTIDINE PROTEIN KINASE"/>
    <property type="match status" value="1"/>
</dbReference>
<sequence>MSNKKIFLIPLVFLLCSVLFFSCSKREILTDMEKKWLAQNDSIAIASFPYYPPYEFINDDDTIVGVFVEYVALIEEKIGYKFQRKYYLDWPELMKDAQNGEVDLIMQMQSTKNRETYLNFYAESFRSKHVIVARKGTYNGSKISDFKNKIITVPEDYAIFENLKQKYPLFNFVEDGNDLTCLQKLNSGTYDASIGPKAVINYLIKNKDLNNLEIVSETELAYKPGIAVSKNNTILNSIIQKAIHNISHEEKQSIIENWLYIETKPFYKKTNFWFPFFFFMLLGAIGVGCINFYLGYIVSQKTKALRITKDLAEKDNQLKTAFINNISHEIRTPMNGIIGFSKLLKEPGVSSIEKAKYIDIIVDSSRQLIHSMDSILEISELQTKLVNIHAEETDLFYLLDNTFSTFETKAKKKGITLILNNNLTNQQRFIIIDKSKLKKIINGLIQNAIKFTKKGGILVSCAIQNDSLIITVRDSGIGIELKDQHRIFKSFSQSKNQISEKYGGLGLGLTIAKENTALMGGKLSFSSIPDKGSKFRLELPYTSITSKNFGLKTAPKSLETNLKEYIILIAEDGEVNFLFLKTILMKMEDFNFVIHRAKNGKEAVAFCKKNKDIDLVFMDIKMPEMDGYEATRLIKKSHPELPVIAQTAYSTNKDIKNALAAGCDDFISKPLDPKITSKILKKYLTSTSSKTL</sequence>